<feature type="compositionally biased region" description="Low complexity" evidence="8">
    <location>
        <begin position="137"/>
        <end position="155"/>
    </location>
</feature>
<feature type="region of interest" description="Disordered" evidence="8">
    <location>
        <begin position="1"/>
        <end position="77"/>
    </location>
</feature>
<dbReference type="Gene3D" id="3.40.50.10130">
    <property type="match status" value="1"/>
</dbReference>
<evidence type="ECO:0000256" key="8">
    <source>
        <dbReference type="SAM" id="MobiDB-lite"/>
    </source>
</evidence>
<evidence type="ECO:0000313" key="10">
    <source>
        <dbReference type="EMBL" id="KAJ3180276.1"/>
    </source>
</evidence>
<dbReference type="GO" id="GO:0006312">
    <property type="term" value="P:mitotic recombination"/>
    <property type="evidence" value="ECO:0007669"/>
    <property type="project" value="TreeGrafter"/>
</dbReference>
<evidence type="ECO:0000256" key="6">
    <source>
        <dbReference type="ARBA" id="ARBA00023242"/>
    </source>
</evidence>
<dbReference type="InterPro" id="IPR011335">
    <property type="entry name" value="Restrct_endonuc-II-like"/>
</dbReference>
<dbReference type="GO" id="GO:0003697">
    <property type="term" value="F:single-stranded DNA binding"/>
    <property type="evidence" value="ECO:0007669"/>
    <property type="project" value="TreeGrafter"/>
</dbReference>
<feature type="region of interest" description="Disordered" evidence="8">
    <location>
        <begin position="107"/>
        <end position="167"/>
    </location>
</feature>
<gene>
    <name evidence="10" type="primary">RAD10</name>
    <name evidence="10" type="ORF">HDU87_002155</name>
</gene>
<comment type="subcellular location">
    <subcellularLocation>
        <location evidence="1">Nucleus</location>
    </subcellularLocation>
</comment>
<proteinExistence type="inferred from homology"/>
<comment type="caution">
    <text evidence="10">The sequence shown here is derived from an EMBL/GenBank/DDBJ whole genome shotgun (WGS) entry which is preliminary data.</text>
</comment>
<feature type="compositionally biased region" description="Polar residues" evidence="8">
    <location>
        <begin position="125"/>
        <end position="135"/>
    </location>
</feature>
<organism evidence="10 11">
    <name type="scientific">Geranomyces variabilis</name>
    <dbReference type="NCBI Taxonomy" id="109894"/>
    <lineage>
        <taxon>Eukaryota</taxon>
        <taxon>Fungi</taxon>
        <taxon>Fungi incertae sedis</taxon>
        <taxon>Chytridiomycota</taxon>
        <taxon>Chytridiomycota incertae sedis</taxon>
        <taxon>Chytridiomycetes</taxon>
        <taxon>Spizellomycetales</taxon>
        <taxon>Powellomycetaceae</taxon>
        <taxon>Geranomyces</taxon>
    </lineage>
</organism>
<feature type="compositionally biased region" description="Polar residues" evidence="8">
    <location>
        <begin position="1"/>
        <end position="12"/>
    </location>
</feature>
<dbReference type="Pfam" id="PF03834">
    <property type="entry name" value="Rad10"/>
    <property type="match status" value="1"/>
</dbReference>
<dbReference type="Gene3D" id="1.10.150.20">
    <property type="entry name" value="5' to 3' exonuclease, C-terminal subdomain"/>
    <property type="match status" value="1"/>
</dbReference>
<evidence type="ECO:0000256" key="1">
    <source>
        <dbReference type="ARBA" id="ARBA00004123"/>
    </source>
</evidence>
<dbReference type="GO" id="GO:0006289">
    <property type="term" value="P:nucleotide-excision repair"/>
    <property type="evidence" value="ECO:0007669"/>
    <property type="project" value="UniProtKB-ARBA"/>
</dbReference>
<keyword evidence="5" id="KW-0234">DNA repair</keyword>
<keyword evidence="6" id="KW-0539">Nucleus</keyword>
<evidence type="ECO:0000256" key="5">
    <source>
        <dbReference type="ARBA" id="ARBA00023204"/>
    </source>
</evidence>
<feature type="compositionally biased region" description="Gly residues" evidence="8">
    <location>
        <begin position="110"/>
        <end position="120"/>
    </location>
</feature>
<dbReference type="GO" id="GO:0070522">
    <property type="term" value="C:ERCC4-ERCC1 complex"/>
    <property type="evidence" value="ECO:0007669"/>
    <property type="project" value="TreeGrafter"/>
</dbReference>
<dbReference type="PANTHER" id="PTHR12749:SF0">
    <property type="entry name" value="DNA EXCISION REPAIR PROTEIN ERCC-1"/>
    <property type="match status" value="1"/>
</dbReference>
<keyword evidence="11" id="KW-1185">Reference proteome</keyword>
<dbReference type="GO" id="GO:0070914">
    <property type="term" value="P:UV-damage excision repair"/>
    <property type="evidence" value="ECO:0007669"/>
    <property type="project" value="TreeGrafter"/>
</dbReference>
<dbReference type="NCBIfam" id="TIGR00597">
    <property type="entry name" value="rad10"/>
    <property type="match status" value="1"/>
</dbReference>
<dbReference type="GO" id="GO:0003684">
    <property type="term" value="F:damaged DNA binding"/>
    <property type="evidence" value="ECO:0007669"/>
    <property type="project" value="InterPro"/>
</dbReference>
<name>A0AAD5XS91_9FUNG</name>
<dbReference type="Pfam" id="PF14520">
    <property type="entry name" value="HHH_5"/>
    <property type="match status" value="1"/>
</dbReference>
<dbReference type="PANTHER" id="PTHR12749">
    <property type="entry name" value="EXCISION REPAIR CROSS-COMPLEMENTING 1 ERCC1"/>
    <property type="match status" value="1"/>
</dbReference>
<dbReference type="SUPFAM" id="SSF47781">
    <property type="entry name" value="RuvA domain 2-like"/>
    <property type="match status" value="1"/>
</dbReference>
<dbReference type="SUPFAM" id="SSF52980">
    <property type="entry name" value="Restriction endonuclease-like"/>
    <property type="match status" value="1"/>
</dbReference>
<evidence type="ECO:0000256" key="4">
    <source>
        <dbReference type="ARBA" id="ARBA00023125"/>
    </source>
</evidence>
<keyword evidence="3" id="KW-0227">DNA damage</keyword>
<evidence type="ECO:0000259" key="9">
    <source>
        <dbReference type="Pfam" id="PF03834"/>
    </source>
</evidence>
<feature type="compositionally biased region" description="Basic and acidic residues" evidence="8">
    <location>
        <begin position="27"/>
        <end position="40"/>
    </location>
</feature>
<dbReference type="InterPro" id="IPR004579">
    <property type="entry name" value="ERCC1/RAD10/SWI10"/>
</dbReference>
<dbReference type="CDD" id="cd22325">
    <property type="entry name" value="ERCC1_C-like"/>
    <property type="match status" value="1"/>
</dbReference>
<dbReference type="InterPro" id="IPR047260">
    <property type="entry name" value="ERCC1-like_central_dom"/>
</dbReference>
<dbReference type="GO" id="GO:0000110">
    <property type="term" value="C:nucleotide-excision repair factor 1 complex"/>
    <property type="evidence" value="ECO:0007669"/>
    <property type="project" value="TreeGrafter"/>
</dbReference>
<keyword evidence="10" id="KW-0540">Nuclease</keyword>
<dbReference type="Proteomes" id="UP001212152">
    <property type="component" value="Unassembled WGS sequence"/>
</dbReference>
<evidence type="ECO:0000256" key="7">
    <source>
        <dbReference type="ARBA" id="ARBA00071993"/>
    </source>
</evidence>
<dbReference type="AlphaFoldDB" id="A0AAD5XS91"/>
<evidence type="ECO:0000313" key="11">
    <source>
        <dbReference type="Proteomes" id="UP001212152"/>
    </source>
</evidence>
<dbReference type="InterPro" id="IPR010994">
    <property type="entry name" value="RuvA_2-like"/>
</dbReference>
<evidence type="ECO:0000256" key="3">
    <source>
        <dbReference type="ARBA" id="ARBA00022763"/>
    </source>
</evidence>
<feature type="compositionally biased region" description="Low complexity" evidence="8">
    <location>
        <begin position="66"/>
        <end position="75"/>
    </location>
</feature>
<reference evidence="10" key="1">
    <citation type="submission" date="2020-05" db="EMBL/GenBank/DDBJ databases">
        <title>Phylogenomic resolution of chytrid fungi.</title>
        <authorList>
            <person name="Stajich J.E."/>
            <person name="Amses K."/>
            <person name="Simmons R."/>
            <person name="Seto K."/>
            <person name="Myers J."/>
            <person name="Bonds A."/>
            <person name="Quandt C.A."/>
            <person name="Barry K."/>
            <person name="Liu P."/>
            <person name="Grigoriev I."/>
            <person name="Longcore J.E."/>
            <person name="James T.Y."/>
        </authorList>
    </citation>
    <scope>NUCLEOTIDE SEQUENCE</scope>
    <source>
        <strain evidence="10">JEL0379</strain>
    </source>
</reference>
<accession>A0AAD5XS91</accession>
<comment type="similarity">
    <text evidence="2">Belongs to the ERCC1/RAD10/SWI10 family.</text>
</comment>
<feature type="domain" description="ERCC1-like central" evidence="9">
    <location>
        <begin position="170"/>
        <end position="283"/>
    </location>
</feature>
<keyword evidence="4" id="KW-0238">DNA-binding</keyword>
<evidence type="ECO:0000256" key="2">
    <source>
        <dbReference type="ARBA" id="ARBA00008283"/>
    </source>
</evidence>
<protein>
    <recommendedName>
        <fullName evidence="7">DNA excision repair protein ERCC-1</fullName>
    </recommendedName>
</protein>
<dbReference type="FunFam" id="3.40.50.10130:FF:000001">
    <property type="entry name" value="DNA excision repair protein ERCC-1"/>
    <property type="match status" value="1"/>
</dbReference>
<keyword evidence="10" id="KW-0378">Hydrolase</keyword>
<dbReference type="GO" id="GO:0004519">
    <property type="term" value="F:endonuclease activity"/>
    <property type="evidence" value="ECO:0007669"/>
    <property type="project" value="UniProtKB-KW"/>
</dbReference>
<dbReference type="FunFam" id="1.10.150.20:FF:000017">
    <property type="entry name" value="DNA excision repair protein ERCC-1"/>
    <property type="match status" value="1"/>
</dbReference>
<dbReference type="GO" id="GO:0006302">
    <property type="term" value="P:double-strand break repair"/>
    <property type="evidence" value="ECO:0007669"/>
    <property type="project" value="UniProtKB-ARBA"/>
</dbReference>
<keyword evidence="10" id="KW-0255">Endonuclease</keyword>
<sequence length="371" mass="40250">MASPEKTPSGTQRPAAASLFKVPTPDEVARRQRDLRDKVSLNKFAPGSTTTSSTSRPGVVNTPPAGGSSSNSNGSRRIVEPSSVVLNRLHTPAGPSGTAHLNSVALGRQHSGGRGGGVGGVVTPRATTPLASTRGSLPLRQPQGQAAQPANPLLANDPTRRAGASRTGNSIIVNSCQRGNGILKYIRNVPWEYGPIVPDYQIGETACALFLSLKYHRLHPDYVYTRIKQLGQSFLIRVLLCVVDIDDHQSSIRDLTRIAVYNSFTIILAWSAEEAGRYLETFKAYEHKPPDLLKERVDPDYLAKLTDAITQIKSINKTDVITLASAFGSLKNIIAASPDDLEQCPGFGKEKVRRLHEAFNEPFLLNKKRRS</sequence>
<dbReference type="EMBL" id="JADGJQ010000017">
    <property type="protein sequence ID" value="KAJ3180276.1"/>
    <property type="molecule type" value="Genomic_DNA"/>
</dbReference>